<evidence type="ECO:0000313" key="3">
    <source>
        <dbReference type="Proteomes" id="UP000053989"/>
    </source>
</evidence>
<feature type="non-terminal residue" evidence="2">
    <location>
        <position position="1"/>
    </location>
</feature>
<gene>
    <name evidence="2" type="ORF">SCLCIDRAFT_119752</name>
</gene>
<feature type="compositionally biased region" description="Basic and acidic residues" evidence="1">
    <location>
        <begin position="304"/>
        <end position="318"/>
    </location>
</feature>
<accession>A0A0C3ABU4</accession>
<dbReference type="Proteomes" id="UP000053989">
    <property type="component" value="Unassembled WGS sequence"/>
</dbReference>
<dbReference type="STRING" id="1036808.A0A0C3ABU4"/>
<feature type="compositionally biased region" description="Low complexity" evidence="1">
    <location>
        <begin position="320"/>
        <end position="334"/>
    </location>
</feature>
<proteinExistence type="predicted"/>
<evidence type="ECO:0000313" key="2">
    <source>
        <dbReference type="EMBL" id="KIM62392.1"/>
    </source>
</evidence>
<evidence type="ECO:0008006" key="4">
    <source>
        <dbReference type="Google" id="ProtNLM"/>
    </source>
</evidence>
<dbReference type="HOGENOM" id="CLU_002498_6_0_1"/>
<organism evidence="2 3">
    <name type="scientific">Scleroderma citrinum Foug A</name>
    <dbReference type="NCBI Taxonomy" id="1036808"/>
    <lineage>
        <taxon>Eukaryota</taxon>
        <taxon>Fungi</taxon>
        <taxon>Dikarya</taxon>
        <taxon>Basidiomycota</taxon>
        <taxon>Agaricomycotina</taxon>
        <taxon>Agaricomycetes</taxon>
        <taxon>Agaricomycetidae</taxon>
        <taxon>Boletales</taxon>
        <taxon>Sclerodermatineae</taxon>
        <taxon>Sclerodermataceae</taxon>
        <taxon>Scleroderma</taxon>
    </lineage>
</organism>
<dbReference type="AlphaFoldDB" id="A0A0C3ABU4"/>
<name>A0A0C3ABU4_9AGAM</name>
<feature type="compositionally biased region" description="Acidic residues" evidence="1">
    <location>
        <begin position="335"/>
        <end position="351"/>
    </location>
</feature>
<dbReference type="InParanoid" id="A0A0C3ABU4"/>
<keyword evidence="3" id="KW-1185">Reference proteome</keyword>
<sequence>DPVPDVPDQHHVIGKTQNFPVDIVPFMQRHSNDPAAADFVHKLKSHLLPCIQMMYGCSGRLDQDLDVSRFKCDCSLAHLDSNIIFKGDHFYKHMIMHLNFTSYDMHHETEVLNSCSSNCNIMMLVSEDTLSDHAYCYAHVLGIFHANVIYTGPRSIDYLPQRVEFLWVWWFDLQCPALSWEDSTLDKGRFLPMHQPHAFGFVDPNDILRCCHLIPSFVDGRLHSDGTTLSREVGNGDVWRSYYVNRFVDCDMMMRYHLGLGMGHVYGYGMGTPTRGSQPDSEGAAMAANIGICTDPDVDVREGDQATAHKSESEESGTKDLASSQSSESGSVSDLDVDLNSESVTSDEDSVDFEAVMYYDSAEELEPDDLEHMYEF</sequence>
<protein>
    <recommendedName>
        <fullName evidence="4">CxC6 like cysteine cluster associated with KDZ domain-containing protein</fullName>
    </recommendedName>
</protein>
<dbReference type="EMBL" id="KN822043">
    <property type="protein sequence ID" value="KIM62392.1"/>
    <property type="molecule type" value="Genomic_DNA"/>
</dbReference>
<dbReference type="OrthoDB" id="3183767at2759"/>
<feature type="region of interest" description="Disordered" evidence="1">
    <location>
        <begin position="304"/>
        <end position="351"/>
    </location>
</feature>
<reference evidence="2 3" key="1">
    <citation type="submission" date="2014-04" db="EMBL/GenBank/DDBJ databases">
        <authorList>
            <consortium name="DOE Joint Genome Institute"/>
            <person name="Kuo A."/>
            <person name="Kohler A."/>
            <person name="Nagy L.G."/>
            <person name="Floudas D."/>
            <person name="Copeland A."/>
            <person name="Barry K.W."/>
            <person name="Cichocki N."/>
            <person name="Veneault-Fourrey C."/>
            <person name="LaButti K."/>
            <person name="Lindquist E.A."/>
            <person name="Lipzen A."/>
            <person name="Lundell T."/>
            <person name="Morin E."/>
            <person name="Murat C."/>
            <person name="Sun H."/>
            <person name="Tunlid A."/>
            <person name="Henrissat B."/>
            <person name="Grigoriev I.V."/>
            <person name="Hibbett D.S."/>
            <person name="Martin F."/>
            <person name="Nordberg H.P."/>
            <person name="Cantor M.N."/>
            <person name="Hua S.X."/>
        </authorList>
    </citation>
    <scope>NUCLEOTIDE SEQUENCE [LARGE SCALE GENOMIC DNA]</scope>
    <source>
        <strain evidence="2 3">Foug A</strain>
    </source>
</reference>
<reference evidence="3" key="2">
    <citation type="submission" date="2015-01" db="EMBL/GenBank/DDBJ databases">
        <title>Evolutionary Origins and Diversification of the Mycorrhizal Mutualists.</title>
        <authorList>
            <consortium name="DOE Joint Genome Institute"/>
            <consortium name="Mycorrhizal Genomics Consortium"/>
            <person name="Kohler A."/>
            <person name="Kuo A."/>
            <person name="Nagy L.G."/>
            <person name="Floudas D."/>
            <person name="Copeland A."/>
            <person name="Barry K.W."/>
            <person name="Cichocki N."/>
            <person name="Veneault-Fourrey C."/>
            <person name="LaButti K."/>
            <person name="Lindquist E.A."/>
            <person name="Lipzen A."/>
            <person name="Lundell T."/>
            <person name="Morin E."/>
            <person name="Murat C."/>
            <person name="Riley R."/>
            <person name="Ohm R."/>
            <person name="Sun H."/>
            <person name="Tunlid A."/>
            <person name="Henrissat B."/>
            <person name="Grigoriev I.V."/>
            <person name="Hibbett D.S."/>
            <person name="Martin F."/>
        </authorList>
    </citation>
    <scope>NUCLEOTIDE SEQUENCE [LARGE SCALE GENOMIC DNA]</scope>
    <source>
        <strain evidence="3">Foug A</strain>
    </source>
</reference>
<evidence type="ECO:0000256" key="1">
    <source>
        <dbReference type="SAM" id="MobiDB-lite"/>
    </source>
</evidence>